<name>A0A0F9EHF5_9ZZZZ</name>
<dbReference type="GO" id="GO:0008168">
    <property type="term" value="F:methyltransferase activity"/>
    <property type="evidence" value="ECO:0007669"/>
    <property type="project" value="InterPro"/>
</dbReference>
<accession>A0A0F9EHF5</accession>
<reference evidence="1" key="1">
    <citation type="journal article" date="2015" name="Nature">
        <title>Complex archaea that bridge the gap between prokaryotes and eukaryotes.</title>
        <authorList>
            <person name="Spang A."/>
            <person name="Saw J.H."/>
            <person name="Jorgensen S.L."/>
            <person name="Zaremba-Niedzwiedzka K."/>
            <person name="Martijn J."/>
            <person name="Lind A.E."/>
            <person name="van Eijk R."/>
            <person name="Schleper C."/>
            <person name="Guy L."/>
            <person name="Ettema T.J."/>
        </authorList>
    </citation>
    <scope>NUCLEOTIDE SEQUENCE</scope>
</reference>
<evidence type="ECO:0000313" key="1">
    <source>
        <dbReference type="EMBL" id="KKL73533.1"/>
    </source>
</evidence>
<evidence type="ECO:0008006" key="2">
    <source>
        <dbReference type="Google" id="ProtNLM"/>
    </source>
</evidence>
<protein>
    <recommendedName>
        <fullName evidence="2">DNA methylase N-4/N-6 domain-containing protein</fullName>
    </recommendedName>
</protein>
<sequence length="166" mass="19221">MPTVTYKNQPGIEKTKGAVPLAGTKHVYTVKKVLWPEEVSAFLETLLIPKTLHVCCGRSRLGDVLLDLHEPNVHVRADATRLPFRDEAFNTVLCDPPYNGKFQWNHDMLSELSRVAARRIVFQHWFIPADPMGQWKKWHKFKLSSVYVWQPRTYFGRGQLITVFDC</sequence>
<dbReference type="InterPro" id="IPR002052">
    <property type="entry name" value="DNA_methylase_N6_adenine_CS"/>
</dbReference>
<dbReference type="InterPro" id="IPR029063">
    <property type="entry name" value="SAM-dependent_MTases_sf"/>
</dbReference>
<dbReference type="SUPFAM" id="SSF53335">
    <property type="entry name" value="S-adenosyl-L-methionine-dependent methyltransferases"/>
    <property type="match status" value="1"/>
</dbReference>
<gene>
    <name evidence="1" type="ORF">LCGC14_2073950</name>
</gene>
<dbReference type="EMBL" id="LAZR01024931">
    <property type="protein sequence ID" value="KKL73533.1"/>
    <property type="molecule type" value="Genomic_DNA"/>
</dbReference>
<organism evidence="1">
    <name type="scientific">marine sediment metagenome</name>
    <dbReference type="NCBI Taxonomy" id="412755"/>
    <lineage>
        <taxon>unclassified sequences</taxon>
        <taxon>metagenomes</taxon>
        <taxon>ecological metagenomes</taxon>
    </lineage>
</organism>
<dbReference type="Gene3D" id="3.40.50.150">
    <property type="entry name" value="Vaccinia Virus protein VP39"/>
    <property type="match status" value="1"/>
</dbReference>
<dbReference type="GO" id="GO:0032259">
    <property type="term" value="P:methylation"/>
    <property type="evidence" value="ECO:0007669"/>
    <property type="project" value="InterPro"/>
</dbReference>
<dbReference type="AlphaFoldDB" id="A0A0F9EHF5"/>
<comment type="caution">
    <text evidence="1">The sequence shown here is derived from an EMBL/GenBank/DDBJ whole genome shotgun (WGS) entry which is preliminary data.</text>
</comment>
<dbReference type="GO" id="GO:0003676">
    <property type="term" value="F:nucleic acid binding"/>
    <property type="evidence" value="ECO:0007669"/>
    <property type="project" value="InterPro"/>
</dbReference>
<proteinExistence type="predicted"/>
<dbReference type="PROSITE" id="PS00092">
    <property type="entry name" value="N6_MTASE"/>
    <property type="match status" value="1"/>
</dbReference>